<dbReference type="GO" id="GO:0005506">
    <property type="term" value="F:iron ion binding"/>
    <property type="evidence" value="ECO:0007669"/>
    <property type="project" value="InterPro"/>
</dbReference>
<comment type="caution">
    <text evidence="7">The sequence shown here is derived from an EMBL/GenBank/DDBJ whole genome shotgun (WGS) entry which is preliminary data.</text>
</comment>
<dbReference type="RefSeq" id="WP_203897819.1">
    <property type="nucleotide sequence ID" value="NZ_BOPF01000003.1"/>
</dbReference>
<dbReference type="AlphaFoldDB" id="A0A8J3YHW9"/>
<evidence type="ECO:0000256" key="3">
    <source>
        <dbReference type="ARBA" id="ARBA00023002"/>
    </source>
</evidence>
<evidence type="ECO:0000313" key="7">
    <source>
        <dbReference type="EMBL" id="GIJ44256.1"/>
    </source>
</evidence>
<feature type="domain" description="TauD/TfdA-like" evidence="6">
    <location>
        <begin position="221"/>
        <end position="304"/>
    </location>
</feature>
<keyword evidence="3" id="KW-0560">Oxidoreductase</keyword>
<evidence type="ECO:0000256" key="5">
    <source>
        <dbReference type="PIRSR" id="PIRSR019543-2"/>
    </source>
</evidence>
<dbReference type="InterPro" id="IPR003819">
    <property type="entry name" value="TauD/TfdA-like"/>
</dbReference>
<dbReference type="Proteomes" id="UP000619260">
    <property type="component" value="Unassembled WGS sequence"/>
</dbReference>
<dbReference type="PIRSF" id="PIRSF019543">
    <property type="entry name" value="Clavaminate_syn"/>
    <property type="match status" value="1"/>
</dbReference>
<evidence type="ECO:0000256" key="4">
    <source>
        <dbReference type="ARBA" id="ARBA00023004"/>
    </source>
</evidence>
<comment type="similarity">
    <text evidence="1">Belongs to the clavaminate synthase family.</text>
</comment>
<evidence type="ECO:0000256" key="2">
    <source>
        <dbReference type="ARBA" id="ARBA00022723"/>
    </source>
</evidence>
<dbReference type="SUPFAM" id="SSF51197">
    <property type="entry name" value="Clavaminate synthase-like"/>
    <property type="match status" value="1"/>
</dbReference>
<feature type="binding site" evidence="5">
    <location>
        <position position="152"/>
    </location>
    <ligand>
        <name>Fe cation</name>
        <dbReference type="ChEBI" id="CHEBI:24875"/>
    </ligand>
</feature>
<protein>
    <submittedName>
        <fullName evidence="7">L-asparagine oxygenase</fullName>
    </submittedName>
</protein>
<organism evidence="7 8">
    <name type="scientific">Virgisporangium aliadipatigenens</name>
    <dbReference type="NCBI Taxonomy" id="741659"/>
    <lineage>
        <taxon>Bacteria</taxon>
        <taxon>Bacillati</taxon>
        <taxon>Actinomycetota</taxon>
        <taxon>Actinomycetes</taxon>
        <taxon>Micromonosporales</taxon>
        <taxon>Micromonosporaceae</taxon>
        <taxon>Virgisporangium</taxon>
    </lineage>
</organism>
<evidence type="ECO:0000256" key="1">
    <source>
        <dbReference type="ARBA" id="ARBA00008425"/>
    </source>
</evidence>
<sequence length="328" mass="36083">MHTLPAPVTVVDVPAEWSARIPRRTESPYRSDEEFEQLWHQAEALGQRLPDRVRTALKELRDRRLPDGTLLLRGFAFDDGSLGPTPDNWLTPVEEERGWIPETCLLAVASVLGEVFAFARQHRGRLIQNMVPVRADATTQKGTGSRVFLEWHNEDAFDEFRADFVALLCVRSDPSARTGVVCVDHLNLSDRHLAVLAQPRFVLGVDVASGGSGGAADGIVAPIIEHDPNGAVTIRVDTDQVWAVDGDAEAAEALRALMDAVPAAARYVGLQAGEVLIMDNRRTLHGRTAYEPRFDGTDRWLQRVSITTDLLRSSGRRRGSSRIVANAG</sequence>
<keyword evidence="4 5" id="KW-0408">Iron</keyword>
<reference evidence="7" key="1">
    <citation type="submission" date="2021-01" db="EMBL/GenBank/DDBJ databases">
        <title>Whole genome shotgun sequence of Virgisporangium aliadipatigenens NBRC 105644.</title>
        <authorList>
            <person name="Komaki H."/>
            <person name="Tamura T."/>
        </authorList>
    </citation>
    <scope>NUCLEOTIDE SEQUENCE</scope>
    <source>
        <strain evidence="7">NBRC 105644</strain>
    </source>
</reference>
<dbReference type="Gene3D" id="3.60.130.10">
    <property type="entry name" value="Clavaminate synthase-like"/>
    <property type="match status" value="1"/>
</dbReference>
<gene>
    <name evidence="7" type="primary">asnO</name>
    <name evidence="7" type="ORF">Val02_11420</name>
</gene>
<dbReference type="InterPro" id="IPR042098">
    <property type="entry name" value="TauD-like_sf"/>
</dbReference>
<keyword evidence="2 5" id="KW-0479">Metal-binding</keyword>
<proteinExistence type="inferred from homology"/>
<dbReference type="GO" id="GO:0016491">
    <property type="term" value="F:oxidoreductase activity"/>
    <property type="evidence" value="ECO:0007669"/>
    <property type="project" value="UniProtKB-KW"/>
</dbReference>
<evidence type="ECO:0000313" key="8">
    <source>
        <dbReference type="Proteomes" id="UP000619260"/>
    </source>
</evidence>
<name>A0A8J3YHW9_9ACTN</name>
<feature type="binding site" evidence="5">
    <location>
        <position position="154"/>
    </location>
    <ligand>
        <name>Fe cation</name>
        <dbReference type="ChEBI" id="CHEBI:24875"/>
    </ligand>
</feature>
<keyword evidence="8" id="KW-1185">Reference proteome</keyword>
<evidence type="ECO:0000259" key="6">
    <source>
        <dbReference type="Pfam" id="PF02668"/>
    </source>
</evidence>
<accession>A0A8J3YHW9</accession>
<dbReference type="Pfam" id="PF02668">
    <property type="entry name" value="TauD"/>
    <property type="match status" value="1"/>
</dbReference>
<feature type="binding site" evidence="5">
    <location>
        <position position="285"/>
    </location>
    <ligand>
        <name>Fe cation</name>
        <dbReference type="ChEBI" id="CHEBI:24875"/>
    </ligand>
</feature>
<dbReference type="InterPro" id="IPR014503">
    <property type="entry name" value="Clavaminate_syn-like"/>
</dbReference>
<dbReference type="EMBL" id="BOPF01000003">
    <property type="protein sequence ID" value="GIJ44256.1"/>
    <property type="molecule type" value="Genomic_DNA"/>
</dbReference>